<dbReference type="SUPFAM" id="SSF52540">
    <property type="entry name" value="P-loop containing nucleoside triphosphate hydrolases"/>
    <property type="match status" value="1"/>
</dbReference>
<keyword evidence="6 7" id="KW-0238">DNA-binding</keyword>
<keyword evidence="7 10" id="KW-0255">Endonuclease</keyword>
<keyword evidence="4 7" id="KW-0067">ATP-binding</keyword>
<dbReference type="InterPro" id="IPR000432">
    <property type="entry name" value="DNA_mismatch_repair_MutS_C"/>
</dbReference>
<keyword evidence="2 7" id="KW-0547">Nucleotide-binding</keyword>
<feature type="coiled-coil region" evidence="8">
    <location>
        <begin position="142"/>
        <end position="169"/>
    </location>
</feature>
<dbReference type="InterPro" id="IPR046893">
    <property type="entry name" value="MSSS"/>
</dbReference>
<dbReference type="InterPro" id="IPR002625">
    <property type="entry name" value="Smr_dom"/>
</dbReference>
<dbReference type="Gene3D" id="3.30.1370.110">
    <property type="match status" value="1"/>
</dbReference>
<evidence type="ECO:0000256" key="7">
    <source>
        <dbReference type="HAMAP-Rule" id="MF_00092"/>
    </source>
</evidence>
<evidence type="ECO:0000256" key="2">
    <source>
        <dbReference type="ARBA" id="ARBA00022741"/>
    </source>
</evidence>
<dbReference type="PROSITE" id="PS50828">
    <property type="entry name" value="SMR"/>
    <property type="match status" value="1"/>
</dbReference>
<dbReference type="GO" id="GO:0043023">
    <property type="term" value="F:ribosomal large subunit binding"/>
    <property type="evidence" value="ECO:0007669"/>
    <property type="project" value="UniProtKB-UniRule"/>
</dbReference>
<accession>A0A553IHS5</accession>
<dbReference type="SUPFAM" id="SSF160443">
    <property type="entry name" value="SMR domain-like"/>
    <property type="match status" value="1"/>
</dbReference>
<dbReference type="InterPro" id="IPR007696">
    <property type="entry name" value="DNA_mismatch_repair_MutS_core"/>
</dbReference>
<comment type="caution">
    <text evidence="10">The sequence shown here is derived from an EMBL/GenBank/DDBJ whole genome shotgun (WGS) entry which is preliminary data.</text>
</comment>
<dbReference type="SMART" id="SM00533">
    <property type="entry name" value="MUTSd"/>
    <property type="match status" value="1"/>
</dbReference>
<reference evidence="10 11" key="1">
    <citation type="submission" date="2019-07" db="EMBL/GenBank/DDBJ databases">
        <title>Genome sequence of Acholeplasma laidlawii strain with increased resistance to erythromycin.</title>
        <authorList>
            <person name="Medvedeva E.S."/>
            <person name="Baranova N.B."/>
            <person name="Siniagina M.N."/>
            <person name="Mouzykantov A."/>
            <person name="Chernova O.A."/>
            <person name="Chernov V.M."/>
        </authorList>
    </citation>
    <scope>NUCLEOTIDE SEQUENCE [LARGE SCALE GENOMIC DNA]</scope>
    <source>
        <strain evidence="10 11">PG8REry</strain>
    </source>
</reference>
<feature type="domain" description="Smr" evidence="9">
    <location>
        <begin position="692"/>
        <end position="766"/>
    </location>
</feature>
<dbReference type="GO" id="GO:0016887">
    <property type="term" value="F:ATP hydrolysis activity"/>
    <property type="evidence" value="ECO:0007669"/>
    <property type="project" value="InterPro"/>
</dbReference>
<dbReference type="Gene3D" id="3.40.50.300">
    <property type="entry name" value="P-loop containing nucleotide triphosphate hydrolases"/>
    <property type="match status" value="1"/>
</dbReference>
<dbReference type="EMBL" id="VKID01000001">
    <property type="protein sequence ID" value="TRX99749.1"/>
    <property type="molecule type" value="Genomic_DNA"/>
</dbReference>
<evidence type="ECO:0000256" key="1">
    <source>
        <dbReference type="ARBA" id="ARBA00022730"/>
    </source>
</evidence>
<comment type="function">
    <text evidence="7">Acts as a ribosome collision sensor, splitting the ribosome into its 2 subunits. Detects stalled/collided 70S ribosomes which it binds and splits by an ATP-hydrolysis driven conformational change. Acts upstream of the ribosome quality control system (RQC), a ribosome-associated complex that mediates the extraction of incompletely synthesized nascent chains from stalled ribosomes and their subsequent degradation. Probably generates substrates for RQC.</text>
</comment>
<dbReference type="AlphaFoldDB" id="A0A553IHS5"/>
<dbReference type="GO" id="GO:0019843">
    <property type="term" value="F:rRNA binding"/>
    <property type="evidence" value="ECO:0007669"/>
    <property type="project" value="UniProtKB-UniRule"/>
</dbReference>
<feature type="binding site" evidence="7">
    <location>
        <begin position="328"/>
        <end position="335"/>
    </location>
    <ligand>
        <name>ATP</name>
        <dbReference type="ChEBI" id="CHEBI:30616"/>
    </ligand>
</feature>
<dbReference type="Proteomes" id="UP000315938">
    <property type="component" value="Unassembled WGS sequence"/>
</dbReference>
<dbReference type="GO" id="GO:0006298">
    <property type="term" value="P:mismatch repair"/>
    <property type="evidence" value="ECO:0007669"/>
    <property type="project" value="InterPro"/>
</dbReference>
<dbReference type="GO" id="GO:0072344">
    <property type="term" value="P:rescue of stalled ribosome"/>
    <property type="evidence" value="ECO:0007669"/>
    <property type="project" value="UniProtKB-UniRule"/>
</dbReference>
<dbReference type="EC" id="3.1.-.-" evidence="7"/>
<dbReference type="GO" id="GO:0140664">
    <property type="term" value="F:ATP-dependent DNA damage sensor activity"/>
    <property type="evidence" value="ECO:0007669"/>
    <property type="project" value="InterPro"/>
</dbReference>
<evidence type="ECO:0000256" key="5">
    <source>
        <dbReference type="ARBA" id="ARBA00022884"/>
    </source>
</evidence>
<keyword evidence="7" id="KW-0540">Nuclease</keyword>
<dbReference type="PIRSF" id="PIRSF005814">
    <property type="entry name" value="MutS_YshD"/>
    <property type="match status" value="1"/>
</dbReference>
<dbReference type="RefSeq" id="WP_064212149.1">
    <property type="nucleotide sequence ID" value="NZ_JACAOE010000001.1"/>
</dbReference>
<evidence type="ECO:0000256" key="8">
    <source>
        <dbReference type="SAM" id="Coils"/>
    </source>
</evidence>
<evidence type="ECO:0000256" key="4">
    <source>
        <dbReference type="ARBA" id="ARBA00022840"/>
    </source>
</evidence>
<dbReference type="InterPro" id="IPR005747">
    <property type="entry name" value="MutS2"/>
</dbReference>
<dbReference type="SMART" id="SM00534">
    <property type="entry name" value="MUTSac"/>
    <property type="match status" value="1"/>
</dbReference>
<comment type="similarity">
    <text evidence="7">Belongs to the DNA mismatch repair MutS family. MutS2 subfamily.</text>
</comment>
<dbReference type="InterPro" id="IPR036063">
    <property type="entry name" value="Smr_dom_sf"/>
</dbReference>
<dbReference type="InterPro" id="IPR027417">
    <property type="entry name" value="P-loop_NTPase"/>
</dbReference>
<evidence type="ECO:0000313" key="10">
    <source>
        <dbReference type="EMBL" id="TRX99749.1"/>
    </source>
</evidence>
<dbReference type="GO" id="GO:0030983">
    <property type="term" value="F:mismatched DNA binding"/>
    <property type="evidence" value="ECO:0007669"/>
    <property type="project" value="InterPro"/>
</dbReference>
<comment type="function">
    <text evidence="7">Endonuclease that is involved in the suppression of homologous recombination and thus may have a key role in the control of bacterial genetic diversity.</text>
</comment>
<dbReference type="PROSITE" id="PS00486">
    <property type="entry name" value="DNA_MISMATCH_REPAIR_2"/>
    <property type="match status" value="1"/>
</dbReference>
<dbReference type="PANTHER" id="PTHR48466">
    <property type="entry name" value="OS10G0509000 PROTEIN-RELATED"/>
    <property type="match status" value="1"/>
</dbReference>
<dbReference type="HAMAP" id="MF_00092">
    <property type="entry name" value="MutS2"/>
    <property type="match status" value="1"/>
</dbReference>
<dbReference type="InterPro" id="IPR045076">
    <property type="entry name" value="MutS"/>
</dbReference>
<proteinExistence type="inferred from homology"/>
<keyword evidence="5 7" id="KW-0694">RNA-binding</keyword>
<organism evidence="10 11">
    <name type="scientific">Acholeplasma laidlawii</name>
    <dbReference type="NCBI Taxonomy" id="2148"/>
    <lineage>
        <taxon>Bacteria</taxon>
        <taxon>Bacillati</taxon>
        <taxon>Mycoplasmatota</taxon>
        <taxon>Mollicutes</taxon>
        <taxon>Acholeplasmatales</taxon>
        <taxon>Acholeplasmataceae</taxon>
        <taxon>Acholeplasma</taxon>
    </lineage>
</organism>
<evidence type="ECO:0000313" key="11">
    <source>
        <dbReference type="Proteomes" id="UP000315938"/>
    </source>
</evidence>
<dbReference type="GO" id="GO:0045910">
    <property type="term" value="P:negative regulation of DNA recombination"/>
    <property type="evidence" value="ECO:0007669"/>
    <property type="project" value="InterPro"/>
</dbReference>
<keyword evidence="8" id="KW-0175">Coiled coil</keyword>
<dbReference type="Pfam" id="PF01713">
    <property type="entry name" value="Smr"/>
    <property type="match status" value="1"/>
</dbReference>
<evidence type="ECO:0000256" key="3">
    <source>
        <dbReference type="ARBA" id="ARBA00022801"/>
    </source>
</evidence>
<sequence length="766" mass="87337">MYSTKALEFNLILDKIQDYAYSKAAVTAIKDTLPYNQIDEVSLNLHKSFELKQMIHTYGRLPFVKGFDIYLLITNLDKLDFLSIADFLMIRRFIHMEKSLENYFKSIDPIHIKHLEWIKTFKHSKSQLQHIDEIIKDDETIYDNASSTLKSIRHDLKSKERQLDKLLGEVLTRYQSYLNESIIVMRNGRYAIPIKEGYKNKVKGVIHDVSASKQTVYIEPEDIRQVTQDIEYLKSLEEQEIIQISIALTKKLKPFSTEFISHLDILVELDVLHAKTLYAIEIDATLPNLNSDGNIHLIDARHPLIAKETVVPIEISISNDRNVLMITGPNTGGKTVALKTLGLFTLMMQSGILVPLNKNSQMSVFDQIFADIGDEQSIQQSLSTFSSHLTKIKNMFDKLKGRALILLDELGSGTDPIEGVSLAIAIIDDLKSNKDNRIILTTHYSELKLYAYEHDDIYTASVAFDEVSLKPLYKIHLGIAGSSHALKIADRLGLPKRIINEAETLLSGRQTNLGKNIEKLNKEQALLEQEKEVLEEKSEALDKEIKMYQDKIRTFEKERDQMLQDIKFKATKEYDKLKQEALEVIDKLSKVDKLSTPDAAKLKGDLNKTFKKETKVKLEPLKIGDHVLVTNYGQDGVITKINKDEYVVSVGLFELPFKRHELSKMVVKPKKQEKVQTKYSGSNPSKAPTFELDLRGVRFEEVKELMDKAIDDALLSNTPYIRVIHGFGTGAVRKAVYDYIKKSRYIKSHRYGQEGEGLNGVTVITL</sequence>
<evidence type="ECO:0000259" key="9">
    <source>
        <dbReference type="PROSITE" id="PS50828"/>
    </source>
</evidence>
<evidence type="ECO:0000256" key="6">
    <source>
        <dbReference type="ARBA" id="ARBA00023125"/>
    </source>
</evidence>
<dbReference type="SUPFAM" id="SSF48334">
    <property type="entry name" value="DNA repair protein MutS, domain III"/>
    <property type="match status" value="1"/>
</dbReference>
<dbReference type="PANTHER" id="PTHR48466:SF2">
    <property type="entry name" value="OS10G0509000 PROTEIN"/>
    <property type="match status" value="1"/>
</dbReference>
<dbReference type="FunFam" id="3.40.50.300:FF:000830">
    <property type="entry name" value="Endonuclease MutS2"/>
    <property type="match status" value="1"/>
</dbReference>
<dbReference type="GO" id="GO:0005524">
    <property type="term" value="F:ATP binding"/>
    <property type="evidence" value="ECO:0007669"/>
    <property type="project" value="UniProtKB-UniRule"/>
</dbReference>
<dbReference type="Pfam" id="PF00488">
    <property type="entry name" value="MutS_V"/>
    <property type="match status" value="1"/>
</dbReference>
<dbReference type="InterPro" id="IPR036187">
    <property type="entry name" value="DNA_mismatch_repair_MutS_sf"/>
</dbReference>
<dbReference type="EC" id="3.6.4.-" evidence="7"/>
<comment type="subunit">
    <text evidence="7">Homodimer. Binds to stalled ribosomes, contacting rRNA.</text>
</comment>
<gene>
    <name evidence="7" type="primary">mutS2</name>
    <name evidence="7" type="synonym">rqcU</name>
    <name evidence="10" type="ORF">FNV44_01535</name>
</gene>
<name>A0A553IHS5_ACHLA</name>
<keyword evidence="3 7" id="KW-0378">Hydrolase</keyword>
<protein>
    <recommendedName>
        <fullName evidence="7">Endonuclease MutS2</fullName>
        <ecNumber evidence="7">3.1.-.-</ecNumber>
    </recommendedName>
    <alternativeName>
        <fullName evidence="7">Ribosome-associated protein quality control-upstream factor</fullName>
        <shortName evidence="7">RQC-upstream factor</shortName>
        <shortName evidence="7">RqcU</shortName>
        <ecNumber evidence="7">3.6.4.-</ecNumber>
    </alternativeName>
</protein>
<feature type="coiled-coil region" evidence="8">
    <location>
        <begin position="510"/>
        <end position="565"/>
    </location>
</feature>
<dbReference type="NCBIfam" id="TIGR01069">
    <property type="entry name" value="mutS2"/>
    <property type="match status" value="1"/>
</dbReference>
<dbReference type="GO" id="GO:0004519">
    <property type="term" value="F:endonuclease activity"/>
    <property type="evidence" value="ECO:0007669"/>
    <property type="project" value="UniProtKB-UniRule"/>
</dbReference>
<dbReference type="Pfam" id="PF20297">
    <property type="entry name" value="MSSS"/>
    <property type="match status" value="1"/>
</dbReference>
<keyword evidence="1 7" id="KW-0699">rRNA-binding</keyword>